<feature type="signal peptide" evidence="2">
    <location>
        <begin position="1"/>
        <end position="17"/>
    </location>
</feature>
<proteinExistence type="predicted"/>
<dbReference type="PROSITE" id="PS51257">
    <property type="entry name" value="PROKAR_LIPOPROTEIN"/>
    <property type="match status" value="1"/>
</dbReference>
<dbReference type="HOGENOM" id="CLU_019602_18_5_9"/>
<dbReference type="SUPFAM" id="SSF53850">
    <property type="entry name" value="Periplasmic binding protein-like II"/>
    <property type="match status" value="1"/>
</dbReference>
<name>A0A078LVU6_9BACL</name>
<dbReference type="PANTHER" id="PTHR35936:SF34">
    <property type="entry name" value="ABC TRANSPORTER EXTRACELLULAR-BINDING PROTEIN YCKB-RELATED"/>
    <property type="match status" value="1"/>
</dbReference>
<dbReference type="SMART" id="SM00062">
    <property type="entry name" value="PBPb"/>
    <property type="match status" value="1"/>
</dbReference>
<dbReference type="Gene3D" id="3.40.190.10">
    <property type="entry name" value="Periplasmic binding protein-like II"/>
    <property type="match status" value="2"/>
</dbReference>
<protein>
    <submittedName>
        <fullName evidence="4">L-cystine-binding protein TcyA</fullName>
    </submittedName>
</protein>
<organism evidence="4">
    <name type="scientific">Metalysinibacillus saudimassiliensis</name>
    <dbReference type="NCBI Taxonomy" id="1461583"/>
    <lineage>
        <taxon>Bacteria</taxon>
        <taxon>Bacillati</taxon>
        <taxon>Bacillota</taxon>
        <taxon>Bacilli</taxon>
        <taxon>Bacillales</taxon>
        <taxon>Caryophanaceae</taxon>
        <taxon>Metalysinibacillus</taxon>
    </lineage>
</organism>
<feature type="domain" description="Solute-binding protein family 3/N-terminal" evidence="3">
    <location>
        <begin position="42"/>
        <end position="261"/>
    </location>
</feature>
<dbReference type="InterPro" id="IPR001638">
    <property type="entry name" value="Solute-binding_3/MltF_N"/>
</dbReference>
<feature type="chain" id="PRO_5039276319" evidence="2">
    <location>
        <begin position="18"/>
        <end position="265"/>
    </location>
</feature>
<gene>
    <name evidence="4" type="primary">tcyA</name>
    <name evidence="4" type="ORF">BN1050_00046</name>
</gene>
<evidence type="ECO:0000313" key="4">
    <source>
        <dbReference type="EMBL" id="CDZ99328.1"/>
    </source>
</evidence>
<dbReference type="PATRIC" id="fig|1461583.4.peg.46"/>
<sequence length="265" mass="29566">MKKILVLLTALSVLLLAACGDQKTKEPAPTKDKLATIQESGTIKIGLEGAFPPFSYHDAKGTLTGFEYEIADQIAKDLGVKPEYIETKWDSLIAGLDVDKYDFVINNIAVTDERKEKYDFTSPYMKSNAVIAIHEDDDSIKKASDYKGKKSSQTVTSNFAQIARDLGAEIVPTEDLTKSIELVAEKRADGTIHDQVTFLTYFQEKPESPLKLVDEVLQSVDIAILLNQKQDPLRDEINAIIKKRSEDGTFTKISEKYFDSDIIVH</sequence>
<evidence type="ECO:0000256" key="1">
    <source>
        <dbReference type="ARBA" id="ARBA00022729"/>
    </source>
</evidence>
<keyword evidence="1 2" id="KW-0732">Signal</keyword>
<evidence type="ECO:0000259" key="3">
    <source>
        <dbReference type="SMART" id="SM00062"/>
    </source>
</evidence>
<reference evidence="4" key="1">
    <citation type="submission" date="2014-07" db="EMBL/GenBank/DDBJ databases">
        <authorList>
            <person name="Urmite Genomes Urmite Genomes"/>
        </authorList>
    </citation>
    <scope>NUCLEOTIDE SEQUENCE</scope>
    <source>
        <strain evidence="4">13S34_air</strain>
    </source>
</reference>
<evidence type="ECO:0000256" key="2">
    <source>
        <dbReference type="SAM" id="SignalP"/>
    </source>
</evidence>
<dbReference type="EMBL" id="LN483073">
    <property type="protein sequence ID" value="CDZ99328.1"/>
    <property type="molecule type" value="Genomic_DNA"/>
</dbReference>
<dbReference type="PANTHER" id="PTHR35936">
    <property type="entry name" value="MEMBRANE-BOUND LYTIC MUREIN TRANSGLYCOSYLASE F"/>
    <property type="match status" value="1"/>
</dbReference>
<dbReference type="AlphaFoldDB" id="A0A078LVU6"/>
<accession>A0A078LVU6</accession>
<dbReference type="Pfam" id="PF00497">
    <property type="entry name" value="SBP_bac_3"/>
    <property type="match status" value="1"/>
</dbReference>